<comment type="caution">
    <text evidence="1">The sequence shown here is derived from an EMBL/GenBank/DDBJ whole genome shotgun (WGS) entry which is preliminary data.</text>
</comment>
<dbReference type="Proteomes" id="UP000460626">
    <property type="component" value="Unassembled WGS sequence"/>
</dbReference>
<dbReference type="AlphaFoldDB" id="A0A844ZXE5"/>
<reference evidence="1 2" key="1">
    <citation type="submission" date="2019-12" db="EMBL/GenBank/DDBJ databases">
        <title>Genomic-based taxomic classification of the family Erythrobacteraceae.</title>
        <authorList>
            <person name="Xu L."/>
        </authorList>
    </citation>
    <scope>NUCLEOTIDE SEQUENCE [LARGE SCALE GENOMIC DNA]</scope>
    <source>
        <strain evidence="1 2">RC4-10-4</strain>
    </source>
</reference>
<name>A0A844ZXE5_9SPHN</name>
<evidence type="ECO:0000313" key="1">
    <source>
        <dbReference type="EMBL" id="MXO92408.1"/>
    </source>
</evidence>
<protein>
    <recommendedName>
        <fullName evidence="3">Sulfotransferase domain-containing protein</fullName>
    </recommendedName>
</protein>
<sequence>MTVQKWRGSGQRFRSLLADGTDIVIEGFPRSANSWTVRVLRYWQRPRVVQIAHHQHSEAQVLAGVARALPVVVLLRDPGDAVESLHELDGTDLDWGLRRWTSFYRAVEGVVDGVVIATFPQATKDFGSVVERVNARFGTDFAFGPTDEALFARITSRMYDTGYPHTARRQRSADPTLALDPDQLAEARSLYRRLADRAEGTAT</sequence>
<organism evidence="1 2">
    <name type="scientific">Aurantiacibacter arachoides</name>
    <dbReference type="NCBI Taxonomy" id="1850444"/>
    <lineage>
        <taxon>Bacteria</taxon>
        <taxon>Pseudomonadati</taxon>
        <taxon>Pseudomonadota</taxon>
        <taxon>Alphaproteobacteria</taxon>
        <taxon>Sphingomonadales</taxon>
        <taxon>Erythrobacteraceae</taxon>
        <taxon>Aurantiacibacter</taxon>
    </lineage>
</organism>
<dbReference type="OrthoDB" id="287064at2"/>
<dbReference type="EMBL" id="WTYH01000001">
    <property type="protein sequence ID" value="MXO92408.1"/>
    <property type="molecule type" value="Genomic_DNA"/>
</dbReference>
<dbReference type="SUPFAM" id="SSF52540">
    <property type="entry name" value="P-loop containing nucleoside triphosphate hydrolases"/>
    <property type="match status" value="1"/>
</dbReference>
<dbReference type="InterPro" id="IPR027417">
    <property type="entry name" value="P-loop_NTPase"/>
</dbReference>
<evidence type="ECO:0008006" key="3">
    <source>
        <dbReference type="Google" id="ProtNLM"/>
    </source>
</evidence>
<evidence type="ECO:0000313" key="2">
    <source>
        <dbReference type="Proteomes" id="UP000460626"/>
    </source>
</evidence>
<accession>A0A844ZXE5</accession>
<proteinExistence type="predicted"/>
<gene>
    <name evidence="1" type="ORF">GRI62_02160</name>
</gene>
<keyword evidence="2" id="KW-1185">Reference proteome</keyword>
<dbReference type="RefSeq" id="WP_160731789.1">
    <property type="nucleotide sequence ID" value="NZ_BMJK01000001.1"/>
</dbReference>